<accession>A0ABQ2W0T9</accession>
<name>A0ABQ2W0T9_9ACTN</name>
<reference evidence="2" key="1">
    <citation type="journal article" date="2019" name="Int. J. Syst. Evol. Microbiol.">
        <title>The Global Catalogue of Microorganisms (GCM) 10K type strain sequencing project: providing services to taxonomists for standard genome sequencing and annotation.</title>
        <authorList>
            <consortium name="The Broad Institute Genomics Platform"/>
            <consortium name="The Broad Institute Genome Sequencing Center for Infectious Disease"/>
            <person name="Wu L."/>
            <person name="Ma J."/>
        </authorList>
    </citation>
    <scope>NUCLEOTIDE SEQUENCE [LARGE SCALE GENOMIC DNA]</scope>
    <source>
        <strain evidence="2">JCM 4376</strain>
    </source>
</reference>
<dbReference type="Proteomes" id="UP000660675">
    <property type="component" value="Unassembled WGS sequence"/>
</dbReference>
<protein>
    <submittedName>
        <fullName evidence="1">Uncharacterized protein</fullName>
    </submittedName>
</protein>
<sequence length="70" mass="7540">MFLQGVGDRSAALATADHLRLAAPRVLLIARRREEPAALVVRGPDGPAPPPRRLYRAAAEAVCAPFLRAR</sequence>
<evidence type="ECO:0000313" key="1">
    <source>
        <dbReference type="EMBL" id="GGV88347.1"/>
    </source>
</evidence>
<keyword evidence="2" id="KW-1185">Reference proteome</keyword>
<organism evidence="1 2">
    <name type="scientific">Streptomyces gelaticus</name>
    <dbReference type="NCBI Taxonomy" id="285446"/>
    <lineage>
        <taxon>Bacteria</taxon>
        <taxon>Bacillati</taxon>
        <taxon>Actinomycetota</taxon>
        <taxon>Actinomycetes</taxon>
        <taxon>Kitasatosporales</taxon>
        <taxon>Streptomycetaceae</taxon>
        <taxon>Streptomyces</taxon>
    </lineage>
</organism>
<gene>
    <name evidence="1" type="ORF">GCM10015535_39570</name>
</gene>
<evidence type="ECO:0000313" key="2">
    <source>
        <dbReference type="Proteomes" id="UP000660675"/>
    </source>
</evidence>
<dbReference type="EMBL" id="BMTF01000012">
    <property type="protein sequence ID" value="GGV88347.1"/>
    <property type="molecule type" value="Genomic_DNA"/>
</dbReference>
<comment type="caution">
    <text evidence="1">The sequence shown here is derived from an EMBL/GenBank/DDBJ whole genome shotgun (WGS) entry which is preliminary data.</text>
</comment>
<proteinExistence type="predicted"/>